<comment type="caution">
    <text evidence="2">The sequence shown here is derived from an EMBL/GenBank/DDBJ whole genome shotgun (WGS) entry which is preliminary data.</text>
</comment>
<dbReference type="RefSeq" id="WP_137828453.1">
    <property type="nucleotide sequence ID" value="NZ_BPRE01000010.1"/>
</dbReference>
<reference evidence="2" key="2">
    <citation type="submission" date="2021-08" db="EMBL/GenBank/DDBJ databases">
        <authorList>
            <person name="Tani A."/>
            <person name="Ola A."/>
            <person name="Ogura Y."/>
            <person name="Katsura K."/>
            <person name="Hayashi T."/>
        </authorList>
    </citation>
    <scope>NUCLEOTIDE SEQUENCE</scope>
    <source>
        <strain evidence="2">DSM 14458</strain>
    </source>
</reference>
<dbReference type="EMBL" id="BPRE01000010">
    <property type="protein sequence ID" value="GJE76787.1"/>
    <property type="molecule type" value="Genomic_DNA"/>
</dbReference>
<gene>
    <name evidence="2" type="ORF">BGCPKDLD_3386</name>
</gene>
<feature type="chain" id="PRO_5045557269" evidence="1">
    <location>
        <begin position="21"/>
        <end position="206"/>
    </location>
</feature>
<reference evidence="2" key="1">
    <citation type="journal article" date="2021" name="Front. Microbiol.">
        <title>Comprehensive Comparative Genomics and Phenotyping of Methylobacterium Species.</title>
        <authorList>
            <person name="Alessa O."/>
            <person name="Ogura Y."/>
            <person name="Fujitani Y."/>
            <person name="Takami H."/>
            <person name="Hayashi T."/>
            <person name="Sahin N."/>
            <person name="Tani A."/>
        </authorList>
    </citation>
    <scope>NUCLEOTIDE SEQUENCE</scope>
    <source>
        <strain evidence="2">DSM 14458</strain>
    </source>
</reference>
<evidence type="ECO:0000256" key="1">
    <source>
        <dbReference type="SAM" id="SignalP"/>
    </source>
</evidence>
<evidence type="ECO:0000313" key="2">
    <source>
        <dbReference type="EMBL" id="GJE76787.1"/>
    </source>
</evidence>
<protein>
    <submittedName>
        <fullName evidence="2">Uncharacterized protein</fullName>
    </submittedName>
</protein>
<evidence type="ECO:0000313" key="3">
    <source>
        <dbReference type="Proteomes" id="UP001055093"/>
    </source>
</evidence>
<name>A0ABQ4V0B6_9HYPH</name>
<feature type="signal peptide" evidence="1">
    <location>
        <begin position="1"/>
        <end position="20"/>
    </location>
</feature>
<accession>A0ABQ4V0B6</accession>
<keyword evidence="1" id="KW-0732">Signal</keyword>
<organism evidence="2 3">
    <name type="scientific">Methylorubrum suomiense</name>
    <dbReference type="NCBI Taxonomy" id="144191"/>
    <lineage>
        <taxon>Bacteria</taxon>
        <taxon>Pseudomonadati</taxon>
        <taxon>Pseudomonadota</taxon>
        <taxon>Alphaproteobacteria</taxon>
        <taxon>Hyphomicrobiales</taxon>
        <taxon>Methylobacteriaceae</taxon>
        <taxon>Methylorubrum</taxon>
    </lineage>
</organism>
<dbReference type="Proteomes" id="UP001055093">
    <property type="component" value="Unassembled WGS sequence"/>
</dbReference>
<sequence length="206" mass="23046">MRATLPLTLLLALAAGPALAQPKQDPDWPCAQRRVPTIGYGAVWTGPDPAEAGDWGSDREAAQLARKLASRRTELREADSLIDEFVEKADPAEKGKRLTRVFAGVFEVITGERSTVMNGIVRYAQGQRRLAERIRDEADKVSELRDAPENDTTKVASKDVAELETKFNWDRRIFDERNQSVSYVCEVPTLLEQRLGEIAKRIQAKL</sequence>
<keyword evidence="3" id="KW-1185">Reference proteome</keyword>
<proteinExistence type="predicted"/>